<keyword evidence="2" id="KW-0472">Membrane</keyword>
<keyword evidence="4" id="KW-1185">Reference proteome</keyword>
<feature type="compositionally biased region" description="Basic and acidic residues" evidence="1">
    <location>
        <begin position="8"/>
        <end position="23"/>
    </location>
</feature>
<keyword evidence="2" id="KW-1133">Transmembrane helix</keyword>
<evidence type="ECO:0000256" key="2">
    <source>
        <dbReference type="SAM" id="Phobius"/>
    </source>
</evidence>
<sequence length="197" mass="20268">MGATGAGDNRDPDRHAGKARESAEGFDALPPDLLEAMRQIGATGRASLGAAGDTAKALRTLVVADVALARSAAGRSLAFGGMAAAFGASAWLLLMATLVVFLSRQLGWSWSVAMLVPALLSLVAAAVAGVLAMRYFEHTRLQATRRQLARLGIGELAEFMPDPDSPVSARAASARNPPSNGHGAPAKDEQGVDVTPP</sequence>
<dbReference type="Proteomes" id="UP001355056">
    <property type="component" value="Unassembled WGS sequence"/>
</dbReference>
<gene>
    <name evidence="3" type="ORF">SNE34_09550</name>
</gene>
<feature type="transmembrane region" description="Helical" evidence="2">
    <location>
        <begin position="108"/>
        <end position="136"/>
    </location>
</feature>
<keyword evidence="2" id="KW-0812">Transmembrane</keyword>
<feature type="region of interest" description="Disordered" evidence="1">
    <location>
        <begin position="161"/>
        <end position="197"/>
    </location>
</feature>
<proteinExistence type="predicted"/>
<comment type="caution">
    <text evidence="3">The sequence shown here is derived from an EMBL/GenBank/DDBJ whole genome shotgun (WGS) entry which is preliminary data.</text>
</comment>
<feature type="region of interest" description="Disordered" evidence="1">
    <location>
        <begin position="1"/>
        <end position="24"/>
    </location>
</feature>
<dbReference type="EMBL" id="JAXGFP010000004">
    <property type="protein sequence ID" value="MEG3184254.1"/>
    <property type="molecule type" value="Genomic_DNA"/>
</dbReference>
<name>A0ABU7YZE8_9GAMM</name>
<accession>A0ABU7YZE8</accession>
<evidence type="ECO:0000313" key="3">
    <source>
        <dbReference type="EMBL" id="MEG3184254.1"/>
    </source>
</evidence>
<organism evidence="3 4">
    <name type="scientific">Novilysobacter erysipheiresistens</name>
    <dbReference type="NCBI Taxonomy" id="1749332"/>
    <lineage>
        <taxon>Bacteria</taxon>
        <taxon>Pseudomonadati</taxon>
        <taxon>Pseudomonadota</taxon>
        <taxon>Gammaproteobacteria</taxon>
        <taxon>Lysobacterales</taxon>
        <taxon>Lysobacteraceae</taxon>
        <taxon>Novilysobacter</taxon>
    </lineage>
</organism>
<evidence type="ECO:0000256" key="1">
    <source>
        <dbReference type="SAM" id="MobiDB-lite"/>
    </source>
</evidence>
<reference evidence="3 4" key="1">
    <citation type="journal article" date="2016" name="Int. J. Syst. Evol. Microbiol.">
        <title>Lysobacter erysipheiresistens sp. nov., an antagonist of powdery mildew, isolated from tobacco-cultivated soil.</title>
        <authorList>
            <person name="Xie B."/>
            <person name="Li T."/>
            <person name="Lin X."/>
            <person name="Wang C.J."/>
            <person name="Chen Y.J."/>
            <person name="Liu W.J."/>
            <person name="Zhao Z.W."/>
        </authorList>
    </citation>
    <scope>NUCLEOTIDE SEQUENCE [LARGE SCALE GENOMIC DNA]</scope>
    <source>
        <strain evidence="3 4">RS-LYSO-3</strain>
    </source>
</reference>
<feature type="compositionally biased region" description="Low complexity" evidence="1">
    <location>
        <begin position="165"/>
        <end position="180"/>
    </location>
</feature>
<dbReference type="RefSeq" id="WP_332616753.1">
    <property type="nucleotide sequence ID" value="NZ_JAXGFP010000004.1"/>
</dbReference>
<evidence type="ECO:0000313" key="4">
    <source>
        <dbReference type="Proteomes" id="UP001355056"/>
    </source>
</evidence>
<protein>
    <submittedName>
        <fullName evidence="3">Phage holin family protein</fullName>
    </submittedName>
</protein>
<feature type="transmembrane region" description="Helical" evidence="2">
    <location>
        <begin position="77"/>
        <end position="102"/>
    </location>
</feature>